<sequence>MSKLSHRLPLKVFWIDVPIGVGVKVFFDVEVIPDSHIVVPESAGPNELLGGAGDAQTMRFAAIQHCREIVLVGPDLNRIHPIEPEEAAKKVLKRLEVQ</sequence>
<comment type="caution">
    <text evidence="1">The sequence shown here is derived from an EMBL/GenBank/DDBJ whole genome shotgun (WGS) entry which is preliminary data.</text>
</comment>
<protein>
    <submittedName>
        <fullName evidence="1">Uncharacterized protein</fullName>
    </submittedName>
</protein>
<evidence type="ECO:0000313" key="1">
    <source>
        <dbReference type="EMBL" id="PZV35967.1"/>
    </source>
</evidence>
<dbReference type="AlphaFoldDB" id="A0A2W7BZ80"/>
<gene>
    <name evidence="1" type="ORF">B5V02_22290</name>
</gene>
<keyword evidence="2" id="KW-1185">Reference proteome</keyword>
<dbReference type="EMBL" id="MZXV01000051">
    <property type="protein sequence ID" value="PZV35967.1"/>
    <property type="molecule type" value="Genomic_DNA"/>
</dbReference>
<dbReference type="Proteomes" id="UP000248616">
    <property type="component" value="Unassembled WGS sequence"/>
</dbReference>
<organism evidence="1 2">
    <name type="scientific">Mesorhizobium kowhaii</name>
    <dbReference type="NCBI Taxonomy" id="1300272"/>
    <lineage>
        <taxon>Bacteria</taxon>
        <taxon>Pseudomonadati</taxon>
        <taxon>Pseudomonadota</taxon>
        <taxon>Alphaproteobacteria</taxon>
        <taxon>Hyphomicrobiales</taxon>
        <taxon>Phyllobacteriaceae</taxon>
        <taxon>Mesorhizobium</taxon>
    </lineage>
</organism>
<reference evidence="2" key="1">
    <citation type="submission" date="2017-03" db="EMBL/GenBank/DDBJ databases">
        <authorList>
            <person name="Safronova V.I."/>
            <person name="Sazanova A.L."/>
            <person name="Chirak E.R."/>
        </authorList>
    </citation>
    <scope>NUCLEOTIDE SEQUENCE [LARGE SCALE GENOMIC DNA]</scope>
    <source>
        <strain evidence="2">Ach-343</strain>
    </source>
</reference>
<proteinExistence type="predicted"/>
<accession>A0A2W7BZ80</accession>
<evidence type="ECO:0000313" key="2">
    <source>
        <dbReference type="Proteomes" id="UP000248616"/>
    </source>
</evidence>
<name>A0A2W7BZ80_9HYPH</name>